<dbReference type="InterPro" id="IPR015797">
    <property type="entry name" value="NUDIX_hydrolase-like_dom_sf"/>
</dbReference>
<accession>A0A1F7X721</accession>
<dbReference type="SUPFAM" id="SSF55811">
    <property type="entry name" value="Nudix"/>
    <property type="match status" value="1"/>
</dbReference>
<evidence type="ECO:0000259" key="1">
    <source>
        <dbReference type="PROSITE" id="PS51462"/>
    </source>
</evidence>
<reference evidence="2 3" key="1">
    <citation type="journal article" date="2016" name="Nat. Commun.">
        <title>Thousands of microbial genomes shed light on interconnected biogeochemical processes in an aquifer system.</title>
        <authorList>
            <person name="Anantharaman K."/>
            <person name="Brown C.T."/>
            <person name="Hug L.A."/>
            <person name="Sharon I."/>
            <person name="Castelle C.J."/>
            <person name="Probst A.J."/>
            <person name="Thomas B.C."/>
            <person name="Singh A."/>
            <person name="Wilkins M.J."/>
            <person name="Karaoz U."/>
            <person name="Brodie E.L."/>
            <person name="Williams K.H."/>
            <person name="Hubbard S.S."/>
            <person name="Banfield J.F."/>
        </authorList>
    </citation>
    <scope>NUCLEOTIDE SEQUENCE [LARGE SCALE GENOMIC DNA]</scope>
</reference>
<organism evidence="2 3">
    <name type="scientific">Candidatus Woesebacteria bacterium RBG_16_34_12</name>
    <dbReference type="NCBI Taxonomy" id="1802480"/>
    <lineage>
        <taxon>Bacteria</taxon>
        <taxon>Candidatus Woeseibacteriota</taxon>
    </lineage>
</organism>
<comment type="caution">
    <text evidence="2">The sequence shown here is derived from an EMBL/GenBank/DDBJ whole genome shotgun (WGS) entry which is preliminary data.</text>
</comment>
<dbReference type="InterPro" id="IPR000086">
    <property type="entry name" value="NUDIX_hydrolase_dom"/>
</dbReference>
<proteinExistence type="predicted"/>
<feature type="domain" description="Nudix hydrolase" evidence="1">
    <location>
        <begin position="2"/>
        <end position="169"/>
    </location>
</feature>
<dbReference type="Pfam" id="PF00293">
    <property type="entry name" value="NUDIX"/>
    <property type="match status" value="1"/>
</dbReference>
<name>A0A1F7X721_9BACT</name>
<protein>
    <recommendedName>
        <fullName evidence="1">Nudix hydrolase domain-containing protein</fullName>
    </recommendedName>
</protein>
<gene>
    <name evidence="2" type="ORF">A2Z22_02735</name>
</gene>
<dbReference type="Proteomes" id="UP000177053">
    <property type="component" value="Unassembled WGS sequence"/>
</dbReference>
<sequence length="181" mass="20784">MRREFSSGGVVFKRCLALRAKKLKTQNSKFKILWLVTKSTASKLYPKSVWRLPKGWLDDEDNGKNPGPMASGLIKASESDLKDAALKEVKEEGGVKAKIIKKIGTEKYFRKEKKETIVKFVTFYLMEWVKDSREGFGLETEEIAWLSDNKARERLSYSGERIILDKAKNLLKDLQKQPLLL</sequence>
<evidence type="ECO:0000313" key="2">
    <source>
        <dbReference type="EMBL" id="OGM10781.1"/>
    </source>
</evidence>
<evidence type="ECO:0000313" key="3">
    <source>
        <dbReference type="Proteomes" id="UP000177053"/>
    </source>
</evidence>
<dbReference type="AlphaFoldDB" id="A0A1F7X721"/>
<dbReference type="EMBL" id="MGFS01000028">
    <property type="protein sequence ID" value="OGM10781.1"/>
    <property type="molecule type" value="Genomic_DNA"/>
</dbReference>
<dbReference type="PROSITE" id="PS51462">
    <property type="entry name" value="NUDIX"/>
    <property type="match status" value="1"/>
</dbReference>
<dbReference type="Gene3D" id="3.90.79.10">
    <property type="entry name" value="Nucleoside Triphosphate Pyrophosphohydrolase"/>
    <property type="match status" value="1"/>
</dbReference>